<evidence type="ECO:0000256" key="7">
    <source>
        <dbReference type="ARBA" id="ARBA00022490"/>
    </source>
</evidence>
<dbReference type="InterPro" id="IPR016024">
    <property type="entry name" value="ARM-type_fold"/>
</dbReference>
<comment type="subcellular location">
    <subcellularLocation>
        <location evidence="3">Cytoplasm</location>
    </subcellularLocation>
</comment>
<dbReference type="PANTHER" id="PTHR45726">
    <property type="entry name" value="LEUKOTRIENE A-4 HYDROLASE"/>
    <property type="match status" value="1"/>
</dbReference>
<dbReference type="GO" id="GO:0004301">
    <property type="term" value="F:epoxide hydrolase activity"/>
    <property type="evidence" value="ECO:0007669"/>
    <property type="project" value="UniProtKB-EC"/>
</dbReference>
<dbReference type="Gene3D" id="1.25.40.320">
    <property type="entry name" value="Peptidase M1, leukotriene A4 hydrolase/aminopeptidase C-terminal domain"/>
    <property type="match status" value="1"/>
</dbReference>
<organism evidence="18 19">
    <name type="scientific">Penicillium hetheringtonii</name>
    <dbReference type="NCBI Taxonomy" id="911720"/>
    <lineage>
        <taxon>Eukaryota</taxon>
        <taxon>Fungi</taxon>
        <taxon>Dikarya</taxon>
        <taxon>Ascomycota</taxon>
        <taxon>Pezizomycotina</taxon>
        <taxon>Eurotiomycetes</taxon>
        <taxon>Eurotiomycetidae</taxon>
        <taxon>Eurotiales</taxon>
        <taxon>Aspergillaceae</taxon>
        <taxon>Penicillium</taxon>
    </lineage>
</organism>
<dbReference type="InterPro" id="IPR042097">
    <property type="entry name" value="Aminopeptidase_N-like_N_sf"/>
</dbReference>
<evidence type="ECO:0000256" key="16">
    <source>
        <dbReference type="PIRSR" id="PIRSR634015-3"/>
    </source>
</evidence>
<feature type="active site" description="Proton acceptor" evidence="15">
    <location>
        <position position="258"/>
    </location>
</feature>
<proteinExistence type="inferred from homology"/>
<dbReference type="SUPFAM" id="SSF55486">
    <property type="entry name" value="Metalloproteases ('zincins'), catalytic domain"/>
    <property type="match status" value="1"/>
</dbReference>
<dbReference type="EC" id="3.3.2.10" evidence="5"/>
<evidence type="ECO:0000256" key="1">
    <source>
        <dbReference type="ARBA" id="ARBA00001268"/>
    </source>
</evidence>
<feature type="binding site" evidence="16">
    <location>
        <position position="261"/>
    </location>
    <ligand>
        <name>Zn(2+)</name>
        <dbReference type="ChEBI" id="CHEBI:29105"/>
        <note>catalytic</note>
    </ligand>
</feature>
<evidence type="ECO:0000256" key="5">
    <source>
        <dbReference type="ARBA" id="ARBA00013006"/>
    </source>
</evidence>
<reference evidence="18 19" key="1">
    <citation type="journal article" date="2023" name="IMA Fungus">
        <title>Comparative genomic study of the Penicillium genus elucidates a diverse pangenome and 15 lateral gene transfer events.</title>
        <authorList>
            <person name="Petersen C."/>
            <person name="Sorensen T."/>
            <person name="Nielsen M.R."/>
            <person name="Sondergaard T.E."/>
            <person name="Sorensen J.L."/>
            <person name="Fitzpatrick D.A."/>
            <person name="Frisvad J.C."/>
            <person name="Nielsen K.L."/>
        </authorList>
    </citation>
    <scope>NUCLEOTIDE SEQUENCE [LARGE SCALE GENOMIC DNA]</scope>
    <source>
        <strain evidence="18 19">IBT 29057</strain>
    </source>
</reference>
<dbReference type="Pfam" id="PF17900">
    <property type="entry name" value="Peptidase_M1_N"/>
    <property type="match status" value="1"/>
</dbReference>
<dbReference type="GO" id="GO:0004177">
    <property type="term" value="F:aminopeptidase activity"/>
    <property type="evidence" value="ECO:0007669"/>
    <property type="project" value="TreeGrafter"/>
</dbReference>
<evidence type="ECO:0000256" key="13">
    <source>
        <dbReference type="ARBA" id="ARBA00030177"/>
    </source>
</evidence>
<protein>
    <recommendedName>
        <fullName evidence="6">Leucine aminopeptidase 2</fullName>
        <ecNumber evidence="5">3.3.2.10</ecNumber>
    </recommendedName>
    <alternativeName>
        <fullName evidence="13">Epoxide hydrolase</fullName>
    </alternativeName>
    <alternativeName>
        <fullName evidence="14">Leukotriene A-4 hydrolase homolog</fullName>
    </alternativeName>
</protein>
<accession>A0AAD6DQV4</accession>
<keyword evidence="12" id="KW-0482">Metalloprotease</keyword>
<dbReference type="GO" id="GO:0008237">
    <property type="term" value="F:metallopeptidase activity"/>
    <property type="evidence" value="ECO:0007669"/>
    <property type="project" value="UniProtKB-KW"/>
</dbReference>
<evidence type="ECO:0000256" key="4">
    <source>
        <dbReference type="ARBA" id="ARBA00010136"/>
    </source>
</evidence>
<dbReference type="Gene3D" id="1.10.390.10">
    <property type="entry name" value="Neutral Protease Domain 2"/>
    <property type="match status" value="1"/>
</dbReference>
<dbReference type="SMART" id="SM01263">
    <property type="entry name" value="Leuk-A4-hydro_C"/>
    <property type="match status" value="1"/>
</dbReference>
<dbReference type="FunFam" id="2.60.40.1730:FF:000004">
    <property type="entry name" value="Leukotriene A(4) hydrolase"/>
    <property type="match status" value="1"/>
</dbReference>
<evidence type="ECO:0000256" key="3">
    <source>
        <dbReference type="ARBA" id="ARBA00004496"/>
    </source>
</evidence>
<keyword evidence="8" id="KW-0645">Protease</keyword>
<dbReference type="PANTHER" id="PTHR45726:SF3">
    <property type="entry name" value="LEUKOTRIENE A-4 HYDROLASE"/>
    <property type="match status" value="1"/>
</dbReference>
<dbReference type="SUPFAM" id="SSF63737">
    <property type="entry name" value="Leukotriene A4 hydrolase N-terminal domain"/>
    <property type="match status" value="1"/>
</dbReference>
<feature type="binding site" evidence="16">
    <location>
        <position position="257"/>
    </location>
    <ligand>
        <name>Zn(2+)</name>
        <dbReference type="ChEBI" id="CHEBI:29105"/>
        <note>catalytic</note>
    </ligand>
</feature>
<feature type="active site" description="Proton donor" evidence="15">
    <location>
        <position position="345"/>
    </location>
</feature>
<keyword evidence="10" id="KW-0378">Hydrolase</keyword>
<dbReference type="FunFam" id="1.25.40.320:FF:000001">
    <property type="entry name" value="Leukotriene A(4) hydrolase"/>
    <property type="match status" value="1"/>
</dbReference>
<feature type="domain" description="Peptidase M1 leukotriene A4 hydrolase/aminopeptidase C-terminal" evidence="17">
    <location>
        <begin position="426"/>
        <end position="568"/>
    </location>
</feature>
<evidence type="ECO:0000256" key="8">
    <source>
        <dbReference type="ARBA" id="ARBA00022670"/>
    </source>
</evidence>
<dbReference type="InterPro" id="IPR049980">
    <property type="entry name" value="LTA4H_cat"/>
</dbReference>
<comment type="cofactor">
    <cofactor evidence="16">
        <name>Zn(2+)</name>
        <dbReference type="ChEBI" id="CHEBI:29105"/>
    </cofactor>
    <text evidence="16">Binds 1 zinc ion per subunit.</text>
</comment>
<dbReference type="InterPro" id="IPR034015">
    <property type="entry name" value="M1_LTA4H"/>
</dbReference>
<sequence length="574" mass="65329">MATVSNPRDPNTLSNYNNWRSAHITANFEILFEQKKLVGNVVHRFRSTTDAQSKEIILDTSHLDIGEIKVDGQPSKWELLAPLEPLGTPLKISLEKGVEREGMIEVDIAVKTTDKCTALQWLTPAQTSNKKHPYMFSQCQAIHARSIFPCQDTPDVKSTIDFNITSPLPVKTSGLPLQKSSEAQSGNQLYRFNQSVPIPSYLFAIASGDVSEASIGPRSVVATSPDKLDECKWELEADTENFINTIEDRENVDVIAHELAHSWSGNLVTNCSWEHFWLNEGWTVYLERRILAAIHGEAYRHFSSIIGWKALTDSVEHFGHDHEFTKLITDLKGKDPDDAFSSVPYEKGFNFLFHLENLVGKPKFDKFIPHYFTTFKCKSLDSYEFKATILDFFKSDAEASKLLNELDWDTWFYAPGLPPKPQFDTSLVDVVYALARQWQSLPESSFKPQASDLEGLTANQILVFLEQILRWEQPLRPELSKLMGEVYGLSKSENIEVANLYFQVGMKAGDQSVIEPTAELLGRIGRMKFVRPLFRNLQKINRAVALETFEKYKEFYHPICRAMVEKDLFGKKEN</sequence>
<dbReference type="EMBL" id="JAQJAC010000003">
    <property type="protein sequence ID" value="KAJ5590124.1"/>
    <property type="molecule type" value="Genomic_DNA"/>
</dbReference>
<comment type="similarity">
    <text evidence="4">Belongs to the peptidase M1 family.</text>
</comment>
<gene>
    <name evidence="18" type="ORF">N7450_004096</name>
</gene>
<evidence type="ECO:0000256" key="14">
    <source>
        <dbReference type="ARBA" id="ARBA00031416"/>
    </source>
</evidence>
<dbReference type="Gene3D" id="2.60.40.1730">
    <property type="entry name" value="tricorn interacting facor f3 domain"/>
    <property type="match status" value="1"/>
</dbReference>
<name>A0AAD6DQV4_9EURO</name>
<dbReference type="SUPFAM" id="SSF48371">
    <property type="entry name" value="ARM repeat"/>
    <property type="match status" value="1"/>
</dbReference>
<dbReference type="InterPro" id="IPR038502">
    <property type="entry name" value="M1_LTA-4_hydro/amino_C_sf"/>
</dbReference>
<dbReference type="InterPro" id="IPR015211">
    <property type="entry name" value="Peptidase_M1_C"/>
</dbReference>
<dbReference type="AlphaFoldDB" id="A0AAD6DQV4"/>
<evidence type="ECO:0000256" key="9">
    <source>
        <dbReference type="ARBA" id="ARBA00022723"/>
    </source>
</evidence>
<comment type="caution">
    <text evidence="18">The sequence shown here is derived from an EMBL/GenBank/DDBJ whole genome shotgun (WGS) entry which is preliminary data.</text>
</comment>
<dbReference type="FunFam" id="1.10.390.10:FF:000009">
    <property type="entry name" value="Leukotriene A(4) hydrolase"/>
    <property type="match status" value="1"/>
</dbReference>
<evidence type="ECO:0000256" key="10">
    <source>
        <dbReference type="ARBA" id="ARBA00022801"/>
    </source>
</evidence>
<keyword evidence="19" id="KW-1185">Reference proteome</keyword>
<dbReference type="Pfam" id="PF01433">
    <property type="entry name" value="Peptidase_M1"/>
    <property type="match status" value="1"/>
</dbReference>
<evidence type="ECO:0000256" key="2">
    <source>
        <dbReference type="ARBA" id="ARBA00002142"/>
    </source>
</evidence>
<dbReference type="InterPro" id="IPR014782">
    <property type="entry name" value="Peptidase_M1_dom"/>
</dbReference>
<evidence type="ECO:0000256" key="11">
    <source>
        <dbReference type="ARBA" id="ARBA00022833"/>
    </source>
</evidence>
<dbReference type="InterPro" id="IPR027268">
    <property type="entry name" value="Peptidase_M4/M1_CTD_sf"/>
</dbReference>
<dbReference type="Proteomes" id="UP001216150">
    <property type="component" value="Unassembled WGS sequence"/>
</dbReference>
<keyword evidence="11 16" id="KW-0862">Zinc</keyword>
<evidence type="ECO:0000256" key="6">
    <source>
        <dbReference type="ARBA" id="ARBA00020017"/>
    </source>
</evidence>
<feature type="binding site" evidence="16">
    <location>
        <position position="280"/>
    </location>
    <ligand>
        <name>Zn(2+)</name>
        <dbReference type="ChEBI" id="CHEBI:29105"/>
        <note>catalytic</note>
    </ligand>
</feature>
<evidence type="ECO:0000256" key="15">
    <source>
        <dbReference type="PIRSR" id="PIRSR634015-1"/>
    </source>
</evidence>
<evidence type="ECO:0000259" key="17">
    <source>
        <dbReference type="SMART" id="SM01263"/>
    </source>
</evidence>
<evidence type="ECO:0000313" key="19">
    <source>
        <dbReference type="Proteomes" id="UP001216150"/>
    </source>
</evidence>
<dbReference type="Pfam" id="PF09127">
    <property type="entry name" value="Leuk-A4-hydro_C"/>
    <property type="match status" value="1"/>
</dbReference>
<dbReference type="GO" id="GO:0006508">
    <property type="term" value="P:proteolysis"/>
    <property type="evidence" value="ECO:0007669"/>
    <property type="project" value="UniProtKB-KW"/>
</dbReference>
<dbReference type="GO" id="GO:0008270">
    <property type="term" value="F:zinc ion binding"/>
    <property type="evidence" value="ECO:0007669"/>
    <property type="project" value="InterPro"/>
</dbReference>
<dbReference type="InterPro" id="IPR045357">
    <property type="entry name" value="Aminopeptidase_N-like_N"/>
</dbReference>
<evidence type="ECO:0000313" key="18">
    <source>
        <dbReference type="EMBL" id="KAJ5590124.1"/>
    </source>
</evidence>
<evidence type="ECO:0000256" key="12">
    <source>
        <dbReference type="ARBA" id="ARBA00023049"/>
    </source>
</evidence>
<dbReference type="GO" id="GO:0005829">
    <property type="term" value="C:cytosol"/>
    <property type="evidence" value="ECO:0007669"/>
    <property type="project" value="TreeGrafter"/>
</dbReference>
<keyword evidence="7" id="KW-0963">Cytoplasm</keyword>
<keyword evidence="9 16" id="KW-0479">Metal-binding</keyword>
<comment type="function">
    <text evidence="2">Aminopeptidase that preferentially cleaves di- and tripeptides. Also has low epoxide hydrolase activity (in vitro). Can hydrolyze the epoxide leukotriene LTA(4) but it forms preferentially 5,6-dihydroxy-7,9,11,14-eicosatetraenoic acid rather than the cytokine leukotriene B(4) as the product compared to the homologous mammalian enzyme (in vitro).</text>
</comment>
<comment type="catalytic activity">
    <reaction evidence="1">
        <text>an epoxide + H2O = an ethanediol</text>
        <dbReference type="Rhea" id="RHEA:19037"/>
        <dbReference type="ChEBI" id="CHEBI:15377"/>
        <dbReference type="ChEBI" id="CHEBI:32955"/>
        <dbReference type="ChEBI" id="CHEBI:140594"/>
        <dbReference type="EC" id="3.3.2.10"/>
    </reaction>
</comment>
<dbReference type="CDD" id="cd09599">
    <property type="entry name" value="M1_LTA4H"/>
    <property type="match status" value="1"/>
</dbReference>